<dbReference type="Gramene" id="ONH90094">
    <property type="protein sequence ID" value="ONH90094"/>
    <property type="gene ID" value="PRUPE_8G035000"/>
</dbReference>
<protein>
    <submittedName>
        <fullName evidence="1">Uncharacterized protein</fullName>
    </submittedName>
</protein>
<gene>
    <name evidence="1" type="ORF">PRUPE_8G035000</name>
</gene>
<dbReference type="AlphaFoldDB" id="A0A251MVM9"/>
<proteinExistence type="predicted"/>
<dbReference type="Proteomes" id="UP000006882">
    <property type="component" value="Chromosome G8"/>
</dbReference>
<sequence>MSHVHSFFFKRGPEAVTPYACFAPKKMKEQGKLSLDASATDLLGLCSQHCF</sequence>
<reference evidence="1 2" key="1">
    <citation type="journal article" date="2013" name="Nat. Genet.">
        <title>The high-quality draft genome of peach (Prunus persica) identifies unique patterns of genetic diversity, domestication and genome evolution.</title>
        <authorList>
            <consortium name="International Peach Genome Initiative"/>
            <person name="Verde I."/>
            <person name="Abbott A.G."/>
            <person name="Scalabrin S."/>
            <person name="Jung S."/>
            <person name="Shu S."/>
            <person name="Marroni F."/>
            <person name="Zhebentyayeva T."/>
            <person name="Dettori M.T."/>
            <person name="Grimwood J."/>
            <person name="Cattonaro F."/>
            <person name="Zuccolo A."/>
            <person name="Rossini L."/>
            <person name="Jenkins J."/>
            <person name="Vendramin E."/>
            <person name="Meisel L.A."/>
            <person name="Decroocq V."/>
            <person name="Sosinski B."/>
            <person name="Prochnik S."/>
            <person name="Mitros T."/>
            <person name="Policriti A."/>
            <person name="Cipriani G."/>
            <person name="Dondini L."/>
            <person name="Ficklin S."/>
            <person name="Goodstein D.M."/>
            <person name="Xuan P."/>
            <person name="Del Fabbro C."/>
            <person name="Aramini V."/>
            <person name="Copetti D."/>
            <person name="Gonzalez S."/>
            <person name="Horner D.S."/>
            <person name="Falchi R."/>
            <person name="Lucas S."/>
            <person name="Mica E."/>
            <person name="Maldonado J."/>
            <person name="Lazzari B."/>
            <person name="Bielenberg D."/>
            <person name="Pirona R."/>
            <person name="Miculan M."/>
            <person name="Barakat A."/>
            <person name="Testolin R."/>
            <person name="Stella A."/>
            <person name="Tartarini S."/>
            <person name="Tonutti P."/>
            <person name="Arus P."/>
            <person name="Orellana A."/>
            <person name="Wells C."/>
            <person name="Main D."/>
            <person name="Vizzotto G."/>
            <person name="Silva H."/>
            <person name="Salamini F."/>
            <person name="Schmutz J."/>
            <person name="Morgante M."/>
            <person name="Rokhsar D.S."/>
        </authorList>
    </citation>
    <scope>NUCLEOTIDE SEQUENCE [LARGE SCALE GENOMIC DNA]</scope>
    <source>
        <strain evidence="2">cv. Nemared</strain>
    </source>
</reference>
<organism evidence="1 2">
    <name type="scientific">Prunus persica</name>
    <name type="common">Peach</name>
    <name type="synonym">Amygdalus persica</name>
    <dbReference type="NCBI Taxonomy" id="3760"/>
    <lineage>
        <taxon>Eukaryota</taxon>
        <taxon>Viridiplantae</taxon>
        <taxon>Streptophyta</taxon>
        <taxon>Embryophyta</taxon>
        <taxon>Tracheophyta</taxon>
        <taxon>Spermatophyta</taxon>
        <taxon>Magnoliopsida</taxon>
        <taxon>eudicotyledons</taxon>
        <taxon>Gunneridae</taxon>
        <taxon>Pentapetalae</taxon>
        <taxon>rosids</taxon>
        <taxon>fabids</taxon>
        <taxon>Rosales</taxon>
        <taxon>Rosaceae</taxon>
        <taxon>Amygdaloideae</taxon>
        <taxon>Amygdaleae</taxon>
        <taxon>Prunus</taxon>
    </lineage>
</organism>
<evidence type="ECO:0000313" key="1">
    <source>
        <dbReference type="EMBL" id="ONH90094.1"/>
    </source>
</evidence>
<accession>A0A251MVM9</accession>
<keyword evidence="2" id="KW-1185">Reference proteome</keyword>
<evidence type="ECO:0000313" key="2">
    <source>
        <dbReference type="Proteomes" id="UP000006882"/>
    </source>
</evidence>
<name>A0A251MVM9_PRUPE</name>
<dbReference type="EMBL" id="CM007658">
    <property type="protein sequence ID" value="ONH90094.1"/>
    <property type="molecule type" value="Genomic_DNA"/>
</dbReference>